<dbReference type="CDD" id="cd06170">
    <property type="entry name" value="LuxR_C_like"/>
    <property type="match status" value="1"/>
</dbReference>
<dbReference type="PANTHER" id="PTHR44688:SF16">
    <property type="entry name" value="DNA-BINDING TRANSCRIPTIONAL ACTIVATOR DEVR_DOSR"/>
    <property type="match status" value="1"/>
</dbReference>
<dbReference type="PANTHER" id="PTHR44688">
    <property type="entry name" value="DNA-BINDING TRANSCRIPTIONAL ACTIVATOR DEVR_DOSR"/>
    <property type="match status" value="1"/>
</dbReference>
<sequence>MDRVRVAVQAADPITLAGLTSYLNTRSELYLLPSNAEADADVIVYAVDRVNAKVLAELRQSAQQVSVPRVLVTNELNPADVLAAVESRVVAVLPRTAATGTRLINSVVAAAEGGGVMPPDLLGELLKQIDHLQREVLTPRGLSASGLTNREVDVLRLMADGMDTAEIAQKLCYSERTVKNVIYGVTSRLNLRNRPHAVAYAMRAGAI</sequence>
<dbReference type="Gene3D" id="3.40.50.2300">
    <property type="match status" value="1"/>
</dbReference>
<dbReference type="InterPro" id="IPR016032">
    <property type="entry name" value="Sig_transdc_resp-reg_C-effctor"/>
</dbReference>
<evidence type="ECO:0000313" key="5">
    <source>
        <dbReference type="EMBL" id="MBB5152481.1"/>
    </source>
</evidence>
<dbReference type="PROSITE" id="PS50043">
    <property type="entry name" value="HTH_LUXR_2"/>
    <property type="match status" value="1"/>
</dbReference>
<dbReference type="GO" id="GO:0003677">
    <property type="term" value="F:DNA binding"/>
    <property type="evidence" value="ECO:0007669"/>
    <property type="project" value="UniProtKB-KW"/>
</dbReference>
<evidence type="ECO:0000256" key="3">
    <source>
        <dbReference type="ARBA" id="ARBA00023163"/>
    </source>
</evidence>
<comment type="caution">
    <text evidence="5">The sequence shown here is derived from an EMBL/GenBank/DDBJ whole genome shotgun (WGS) entry which is preliminary data.</text>
</comment>
<dbReference type="PRINTS" id="PR00038">
    <property type="entry name" value="HTHLUXR"/>
</dbReference>
<dbReference type="InterPro" id="IPR000792">
    <property type="entry name" value="Tscrpt_reg_LuxR_C"/>
</dbReference>
<keyword evidence="2 5" id="KW-0238">DNA-binding</keyword>
<gene>
    <name evidence="5" type="ORF">BJ970_000015</name>
</gene>
<evidence type="ECO:0000313" key="6">
    <source>
        <dbReference type="Proteomes" id="UP000584374"/>
    </source>
</evidence>
<accession>A0A840PZ47</accession>
<proteinExistence type="predicted"/>
<dbReference type="EMBL" id="JACHIW010000001">
    <property type="protein sequence ID" value="MBB5152481.1"/>
    <property type="molecule type" value="Genomic_DNA"/>
</dbReference>
<dbReference type="Proteomes" id="UP000584374">
    <property type="component" value="Unassembled WGS sequence"/>
</dbReference>
<organism evidence="5 6">
    <name type="scientific">Saccharopolyspora phatthalungensis</name>
    <dbReference type="NCBI Taxonomy" id="664693"/>
    <lineage>
        <taxon>Bacteria</taxon>
        <taxon>Bacillati</taxon>
        <taxon>Actinomycetota</taxon>
        <taxon>Actinomycetes</taxon>
        <taxon>Pseudonocardiales</taxon>
        <taxon>Pseudonocardiaceae</taxon>
        <taxon>Saccharopolyspora</taxon>
    </lineage>
</organism>
<keyword evidence="1" id="KW-0805">Transcription regulation</keyword>
<name>A0A840PZ47_9PSEU</name>
<feature type="domain" description="HTH luxR-type" evidence="4">
    <location>
        <begin position="140"/>
        <end position="205"/>
    </location>
</feature>
<keyword evidence="3" id="KW-0804">Transcription</keyword>
<evidence type="ECO:0000259" key="4">
    <source>
        <dbReference type="PROSITE" id="PS50043"/>
    </source>
</evidence>
<protein>
    <submittedName>
        <fullName evidence="5">DNA-binding NarL/FixJ family response regulator</fullName>
    </submittedName>
</protein>
<reference evidence="5 6" key="1">
    <citation type="submission" date="2020-08" db="EMBL/GenBank/DDBJ databases">
        <title>Sequencing the genomes of 1000 actinobacteria strains.</title>
        <authorList>
            <person name="Klenk H.-P."/>
        </authorList>
    </citation>
    <scope>NUCLEOTIDE SEQUENCE [LARGE SCALE GENOMIC DNA]</scope>
    <source>
        <strain evidence="5 6">DSM 45584</strain>
    </source>
</reference>
<dbReference type="SMART" id="SM00421">
    <property type="entry name" value="HTH_LUXR"/>
    <property type="match status" value="1"/>
</dbReference>
<evidence type="ECO:0000256" key="1">
    <source>
        <dbReference type="ARBA" id="ARBA00023015"/>
    </source>
</evidence>
<dbReference type="SUPFAM" id="SSF46894">
    <property type="entry name" value="C-terminal effector domain of the bipartite response regulators"/>
    <property type="match status" value="1"/>
</dbReference>
<keyword evidence="6" id="KW-1185">Reference proteome</keyword>
<dbReference type="GO" id="GO:0006355">
    <property type="term" value="P:regulation of DNA-templated transcription"/>
    <property type="evidence" value="ECO:0007669"/>
    <property type="project" value="InterPro"/>
</dbReference>
<evidence type="ECO:0000256" key="2">
    <source>
        <dbReference type="ARBA" id="ARBA00023125"/>
    </source>
</evidence>
<dbReference type="Pfam" id="PF00196">
    <property type="entry name" value="GerE"/>
    <property type="match status" value="1"/>
</dbReference>
<dbReference type="AlphaFoldDB" id="A0A840PZ47"/>
<dbReference type="RefSeq" id="WP_184721881.1">
    <property type="nucleotide sequence ID" value="NZ_JACHIW010000001.1"/>
</dbReference>